<sequence>MDGYLDHTSNHSGGHGSNVGGCHEQGLHCNMATQAAFLSNFSATIGNRCDGLKADSQEVEADIINSHGSLEQQGVLLENEFIAAVDCANQNDLRDEETLNCSVFTAEVGRRGRGSQNLEDPLLGSNEETQKKLSVAVKTSNNSSTSTKAVSSEKVKTELELEMELFEAAEREDKMRLISSSRLEEQGDSTIPKGGVPVIQGLKNERKRGLDDTAADVSQVLPRKRGRRAHRVSPTMEEDDVCFVCFDGGELVLCDRRSCPKAYHLSCIGRDAAFFKKKGSWFCGWHFCCGCCRPANLQCYTCPKAYCIGCSKEADFLTVRKRKGLCDDCLPIVKMIESSGTENADGVNVDFDDPDTYECLFKEYWKDLKSKFSLRLPNIRRDGKTLANTGELVEEDNFDMDELSETEMSSGESDEEVEMFDVKEAGGDKNNESESVASRLVDEEQVDGWPMESHETNDVDALGKDTERLLPHEFDGWASKGLLEFLVFMNCDPKISISRFQVNKLLWSYIKSNKLQNRRKRTIIECDERLQKLFGKKSMHQYEMMKDIHLHFPPKGSSAKSTASRRRASNARVVEKDLQRDVQPTVNGIQERSDTNSYKDTPKSKREDEASEVSKVDSNEYAAIIPQNISLIYLRRTLLEDLLDDPEFETKVIGTFVRIRVPGTSGKPEMCYRLAQVAGIKVQSQKYKTGKKTTNVVLEIMNLHKKEDLTIDLVSNQDFTVEECHRLCQSVKCHFIRALRVGEIEQKALSIREAKLNDWFETEVLRLIALRDGANEKGRKKELRECIEKLQKFSDADFRAKELRSLPVVIADPHMNPDYESDGNEEELNNDRGELSMSRERWLGPGDVETTSRLSIKEKDPAVHSSDRWNVDGTVPNKCEWDALKFQSTGWESWKARDQSIGYSGKEPPNDRQILSSYKVEPSQWKDGKIDGAWRPPSEQEQGPALDDQRRIEGSQANWNNDQEGWKGNETCLKGANLLQTFGGYEKMENSGWNINNAVAGCLAPTIQGWAVEHSLTPSSIPPPPNSCFPARVPALVNIPILEIKEEKLWHYQDPSGAIQGPFSMEQLKKWNLTGLFPLDLRIWKSNEQREESILLTDALAGHFTVNQSHGEAQAGIHGTSTPSYKSDLKGAATSFRIDKRDATNGPVVTRYVDGRDTANGPGVTRYVDGRRENSSFRMAEFGMEAGMSNGRGRGAAPNNWAANPRPSWGIMRGQGLQSFARNQGFRRGAGRTNFVNDSGYYSSGVGWSQQTEPARGSQKVIPCRFHQKGFCRKGDMCLFRHD</sequence>
<comment type="caution">
    <text evidence="1">The sequence shown here is derived from an EMBL/GenBank/DDBJ whole genome shotgun (WGS) entry which is preliminary data.</text>
</comment>
<name>A0ACC2ARH2_DIPCM</name>
<gene>
    <name evidence="1" type="ORF">O6H91_20G065700</name>
</gene>
<reference evidence="2" key="1">
    <citation type="journal article" date="2024" name="Proc. Natl. Acad. Sci. U.S.A.">
        <title>Extraordinary preservation of gene collinearity over three hundred million years revealed in homosporous lycophytes.</title>
        <authorList>
            <person name="Li C."/>
            <person name="Wickell D."/>
            <person name="Kuo L.Y."/>
            <person name="Chen X."/>
            <person name="Nie B."/>
            <person name="Liao X."/>
            <person name="Peng D."/>
            <person name="Ji J."/>
            <person name="Jenkins J."/>
            <person name="Williams M."/>
            <person name="Shu S."/>
            <person name="Plott C."/>
            <person name="Barry K."/>
            <person name="Rajasekar S."/>
            <person name="Grimwood J."/>
            <person name="Han X."/>
            <person name="Sun S."/>
            <person name="Hou Z."/>
            <person name="He W."/>
            <person name="Dai G."/>
            <person name="Sun C."/>
            <person name="Schmutz J."/>
            <person name="Leebens-Mack J.H."/>
            <person name="Li F.W."/>
            <person name="Wang L."/>
        </authorList>
    </citation>
    <scope>NUCLEOTIDE SEQUENCE [LARGE SCALE GENOMIC DNA]</scope>
    <source>
        <strain evidence="2">cv. PW_Plant_1</strain>
    </source>
</reference>
<evidence type="ECO:0000313" key="1">
    <source>
        <dbReference type="EMBL" id="KAJ7520081.1"/>
    </source>
</evidence>
<dbReference type="Proteomes" id="UP001162992">
    <property type="component" value="Chromosome 20"/>
</dbReference>
<dbReference type="EMBL" id="CM055111">
    <property type="protein sequence ID" value="KAJ7520081.1"/>
    <property type="molecule type" value="Genomic_DNA"/>
</dbReference>
<organism evidence="1 2">
    <name type="scientific">Diphasiastrum complanatum</name>
    <name type="common">Issler's clubmoss</name>
    <name type="synonym">Lycopodium complanatum</name>
    <dbReference type="NCBI Taxonomy" id="34168"/>
    <lineage>
        <taxon>Eukaryota</taxon>
        <taxon>Viridiplantae</taxon>
        <taxon>Streptophyta</taxon>
        <taxon>Embryophyta</taxon>
        <taxon>Tracheophyta</taxon>
        <taxon>Lycopodiopsida</taxon>
        <taxon>Lycopodiales</taxon>
        <taxon>Lycopodiaceae</taxon>
        <taxon>Lycopodioideae</taxon>
        <taxon>Diphasiastrum</taxon>
    </lineage>
</organism>
<protein>
    <submittedName>
        <fullName evidence="1">Uncharacterized protein</fullName>
    </submittedName>
</protein>
<evidence type="ECO:0000313" key="2">
    <source>
        <dbReference type="Proteomes" id="UP001162992"/>
    </source>
</evidence>
<accession>A0ACC2ARH2</accession>
<keyword evidence="2" id="KW-1185">Reference proteome</keyword>
<proteinExistence type="predicted"/>